<feature type="transmembrane region" description="Helical" evidence="7">
    <location>
        <begin position="102"/>
        <end position="123"/>
    </location>
</feature>
<dbReference type="Proteomes" id="UP000469430">
    <property type="component" value="Unassembled WGS sequence"/>
</dbReference>
<accession>A0A6I4TZ60</accession>
<gene>
    <name evidence="10" type="ORF">GRI97_13015</name>
</gene>
<keyword evidence="11" id="KW-1185">Reference proteome</keyword>
<feature type="transmembrane region" description="Helical" evidence="7">
    <location>
        <begin position="330"/>
        <end position="348"/>
    </location>
</feature>
<feature type="transmembrane region" description="Helical" evidence="7">
    <location>
        <begin position="557"/>
        <end position="575"/>
    </location>
</feature>
<reference evidence="10 11" key="1">
    <citation type="submission" date="2019-12" db="EMBL/GenBank/DDBJ databases">
        <title>Genomic-based taxomic classification of the family Erythrobacteraceae.</title>
        <authorList>
            <person name="Xu L."/>
        </authorList>
    </citation>
    <scope>NUCLEOTIDE SEQUENCE [LARGE SCALE GENOMIC DNA]</scope>
    <source>
        <strain evidence="10 11">S36</strain>
    </source>
</reference>
<dbReference type="PANTHER" id="PTHR30619:SF1">
    <property type="entry name" value="RECOMBINATION PROTEIN 2"/>
    <property type="match status" value="1"/>
</dbReference>
<dbReference type="EMBL" id="WTYJ01000002">
    <property type="protein sequence ID" value="MXO99908.1"/>
    <property type="molecule type" value="Genomic_DNA"/>
</dbReference>
<dbReference type="NCBIfam" id="TIGR00360">
    <property type="entry name" value="ComEC_N-term"/>
    <property type="match status" value="1"/>
</dbReference>
<evidence type="ECO:0000256" key="6">
    <source>
        <dbReference type="SAM" id="MobiDB-lite"/>
    </source>
</evidence>
<dbReference type="InterPro" id="IPR025405">
    <property type="entry name" value="DUF4131"/>
</dbReference>
<evidence type="ECO:0000259" key="9">
    <source>
        <dbReference type="Pfam" id="PF13567"/>
    </source>
</evidence>
<comment type="subcellular location">
    <subcellularLocation>
        <location evidence="1">Cell membrane</location>
        <topology evidence="1">Multi-pass membrane protein</topology>
    </subcellularLocation>
</comment>
<protein>
    <submittedName>
        <fullName evidence="10">DUF4131 domain-containing protein</fullName>
    </submittedName>
</protein>
<evidence type="ECO:0000313" key="11">
    <source>
        <dbReference type="Proteomes" id="UP000469430"/>
    </source>
</evidence>
<feature type="transmembrane region" description="Helical" evidence="7">
    <location>
        <begin position="354"/>
        <end position="371"/>
    </location>
</feature>
<dbReference type="InterPro" id="IPR004477">
    <property type="entry name" value="ComEC_N"/>
</dbReference>
<proteinExistence type="predicted"/>
<evidence type="ECO:0000259" key="8">
    <source>
        <dbReference type="Pfam" id="PF03772"/>
    </source>
</evidence>
<feature type="region of interest" description="Disordered" evidence="6">
    <location>
        <begin position="749"/>
        <end position="769"/>
    </location>
</feature>
<feature type="domain" description="DUF4131" evidence="9">
    <location>
        <begin position="74"/>
        <end position="230"/>
    </location>
</feature>
<feature type="transmembrane region" description="Helical" evidence="7">
    <location>
        <begin position="533"/>
        <end position="550"/>
    </location>
</feature>
<feature type="transmembrane region" description="Helical" evidence="7">
    <location>
        <begin position="54"/>
        <end position="71"/>
    </location>
</feature>
<dbReference type="InterPro" id="IPR052159">
    <property type="entry name" value="Competence_DNA_uptake"/>
</dbReference>
<organism evidence="10 11">
    <name type="scientific">Croceibacterium xixiisoli</name>
    <dbReference type="NCBI Taxonomy" id="1476466"/>
    <lineage>
        <taxon>Bacteria</taxon>
        <taxon>Pseudomonadati</taxon>
        <taxon>Pseudomonadota</taxon>
        <taxon>Alphaproteobacteria</taxon>
        <taxon>Sphingomonadales</taxon>
        <taxon>Erythrobacteraceae</taxon>
        <taxon>Croceibacterium</taxon>
    </lineage>
</organism>
<feature type="transmembrane region" description="Helical" evidence="7">
    <location>
        <begin position="295"/>
        <end position="318"/>
    </location>
</feature>
<evidence type="ECO:0000256" key="4">
    <source>
        <dbReference type="ARBA" id="ARBA00022989"/>
    </source>
</evidence>
<dbReference type="Pfam" id="PF13567">
    <property type="entry name" value="DUF4131"/>
    <property type="match status" value="1"/>
</dbReference>
<dbReference type="AlphaFoldDB" id="A0A6I4TZ60"/>
<dbReference type="PANTHER" id="PTHR30619">
    <property type="entry name" value="DNA INTERNALIZATION/COMPETENCE PROTEIN COMEC/REC2"/>
    <property type="match status" value="1"/>
</dbReference>
<feature type="domain" description="ComEC/Rec2-related protein" evidence="8">
    <location>
        <begin position="273"/>
        <end position="553"/>
    </location>
</feature>
<keyword evidence="3 7" id="KW-0812">Transmembrane</keyword>
<feature type="transmembrane region" description="Helical" evidence="7">
    <location>
        <begin position="439"/>
        <end position="461"/>
    </location>
</feature>
<evidence type="ECO:0000256" key="3">
    <source>
        <dbReference type="ARBA" id="ARBA00022692"/>
    </source>
</evidence>
<name>A0A6I4TZ60_9SPHN</name>
<keyword evidence="5 7" id="KW-0472">Membrane</keyword>
<evidence type="ECO:0000256" key="2">
    <source>
        <dbReference type="ARBA" id="ARBA00022475"/>
    </source>
</evidence>
<keyword evidence="2" id="KW-1003">Cell membrane</keyword>
<feature type="transmembrane region" description="Helical" evidence="7">
    <location>
        <begin position="467"/>
        <end position="493"/>
    </location>
</feature>
<dbReference type="Pfam" id="PF03772">
    <property type="entry name" value="Competence"/>
    <property type="match status" value="1"/>
</dbReference>
<feature type="transmembrane region" description="Helical" evidence="7">
    <location>
        <begin position="378"/>
        <end position="395"/>
    </location>
</feature>
<comment type="caution">
    <text evidence="10">The sequence shown here is derived from an EMBL/GenBank/DDBJ whole genome shotgun (WGS) entry which is preliminary data.</text>
</comment>
<dbReference type="OrthoDB" id="9790149at2"/>
<sequence length="769" mass="83090">MAPRLPPIVPLGEQPGDAAMRHTPWRSRARLSSVGGWINGRADQFLASAGFDRGPWLTVALLAGIATWFVLPDRPSWLLAMAIPLILLCLAWLQWRMRDDRVHLLAAIASVTLLFAFGVALIWSRSEMAGMPPLERTQVMTITGRVLDRIEQPAEGRTRLVLAIRDPQTQRALRVRINVPLEKDSADFREGAVVQLRSRLMPPAPPMVPGAYNFARTAWFQGLAATGNVIGDITLVASSNQGSGLAQWQRSLSDHIRSQLGGSAGAIAAAFASGDRGGIAPEHEEAMRDSGLTHLLSISGLHVSAVIAAAYLLALRLLALLPWLALRVRLPLMAAGLGALTGIFYTLLTGAEVPTIRSCVGAVLVLIALALGREALSLRMVAVGAAFVLLLWPEALAGPSFQMSFAAVIALVALHECQPVRTFLAPREEGWLMRGGRRMAILLLAGIVIEIALMPIVLFHFHRAGAYGAFANVVAIPLVTFISMPLIALALLLDLVGLGGPAWWLVGQSLDLLIAIAEYTANRPGAVRLMPQMDYPTFALFLAGGFWLALWRGKARLLGLVPTAIATVMLLATPVPDLLITGDGRHVAITGEGDRLLLLRDTNSDFTLDNLRELSGAEGEPLPLSAWPGAKCSRDFCVIRFNRAGRDWDVLMGRSRQRIEERALAAACERADIVVSERWLPRSCRPRWLKADRSMLSQSGGLAIVLDGQKITSVADAQGDHGWWLAGLPPPSPRASFTPELQQIHAPIVEHGQGIPQRSRIGPDEAQAP</sequence>
<keyword evidence="4 7" id="KW-1133">Transmembrane helix</keyword>
<dbReference type="GO" id="GO:0005886">
    <property type="term" value="C:plasma membrane"/>
    <property type="evidence" value="ECO:0007669"/>
    <property type="project" value="UniProtKB-SubCell"/>
</dbReference>
<feature type="transmembrane region" description="Helical" evidence="7">
    <location>
        <begin position="77"/>
        <end position="95"/>
    </location>
</feature>
<evidence type="ECO:0000256" key="1">
    <source>
        <dbReference type="ARBA" id="ARBA00004651"/>
    </source>
</evidence>
<evidence type="ECO:0000256" key="5">
    <source>
        <dbReference type="ARBA" id="ARBA00023136"/>
    </source>
</evidence>
<evidence type="ECO:0000256" key="7">
    <source>
        <dbReference type="SAM" id="Phobius"/>
    </source>
</evidence>
<evidence type="ECO:0000313" key="10">
    <source>
        <dbReference type="EMBL" id="MXO99908.1"/>
    </source>
</evidence>